<feature type="signal peptide" evidence="2">
    <location>
        <begin position="1"/>
        <end position="19"/>
    </location>
</feature>
<keyword evidence="2" id="KW-0732">Signal</keyword>
<comment type="caution">
    <text evidence="4">The sequence shown here is derived from an EMBL/GenBank/DDBJ whole genome shotgun (WGS) entry which is preliminary data.</text>
</comment>
<feature type="domain" description="Amidohydrolase-related" evidence="3">
    <location>
        <begin position="29"/>
        <end position="329"/>
    </location>
</feature>
<protein>
    <submittedName>
        <fullName evidence="4">Amidohydrolase</fullName>
    </submittedName>
</protein>
<evidence type="ECO:0000313" key="4">
    <source>
        <dbReference type="EMBL" id="NDU98827.1"/>
    </source>
</evidence>
<dbReference type="RefSeq" id="WP_163954957.1">
    <property type="nucleotide sequence ID" value="NZ_JAAFZH010000020.1"/>
</dbReference>
<dbReference type="Proteomes" id="UP000474175">
    <property type="component" value="Unassembled WGS sequence"/>
</dbReference>
<reference evidence="4 5" key="1">
    <citation type="submission" date="2020-02" db="EMBL/GenBank/DDBJ databases">
        <title>Draft genome sequence of two Spirosoma agri KCTC 52727 and Spirosoma terrae KCTC 52035.</title>
        <authorList>
            <person name="Rojas J."/>
            <person name="Ambika Manirajan B."/>
            <person name="Suarez C."/>
            <person name="Ratering S."/>
            <person name="Schnell S."/>
        </authorList>
    </citation>
    <scope>NUCLEOTIDE SEQUENCE [LARGE SCALE GENOMIC DNA]</scope>
    <source>
        <strain evidence="4 5">KCTC 52035</strain>
    </source>
</reference>
<evidence type="ECO:0000256" key="2">
    <source>
        <dbReference type="SAM" id="SignalP"/>
    </source>
</evidence>
<organism evidence="4 5">
    <name type="scientific">Spirosoma terrae</name>
    <dbReference type="NCBI Taxonomy" id="1968276"/>
    <lineage>
        <taxon>Bacteria</taxon>
        <taxon>Pseudomonadati</taxon>
        <taxon>Bacteroidota</taxon>
        <taxon>Cytophagia</taxon>
        <taxon>Cytophagales</taxon>
        <taxon>Cytophagaceae</taxon>
        <taxon>Spirosoma</taxon>
    </lineage>
</organism>
<evidence type="ECO:0000259" key="3">
    <source>
        <dbReference type="Pfam" id="PF04909"/>
    </source>
</evidence>
<dbReference type="Gene3D" id="3.20.20.140">
    <property type="entry name" value="Metal-dependent hydrolases"/>
    <property type="match status" value="1"/>
</dbReference>
<dbReference type="GO" id="GO:0016787">
    <property type="term" value="F:hydrolase activity"/>
    <property type="evidence" value="ECO:0007669"/>
    <property type="project" value="UniProtKB-KW"/>
</dbReference>
<dbReference type="AlphaFoldDB" id="A0A6L9LGM3"/>
<dbReference type="PANTHER" id="PTHR21240">
    <property type="entry name" value="2-AMINO-3-CARBOXYLMUCONATE-6-SEMIALDEHYDE DECARBOXYLASE"/>
    <property type="match status" value="1"/>
</dbReference>
<keyword evidence="5" id="KW-1185">Reference proteome</keyword>
<feature type="chain" id="PRO_5026865053" evidence="2">
    <location>
        <begin position="20"/>
        <end position="347"/>
    </location>
</feature>
<keyword evidence="4" id="KW-0378">Hydrolase</keyword>
<sequence>MRLIALGIFLIMSQAQVWAQSTLKRLPIIDMHLHAFPFTAQGPPPVTIGAPYRDWSAQDLKQGLGVGYANQLLKSSSMCANCLTSAPSDDALRDQTIAVLNKYNIIGVTSGPMAYVRRWQQQAPDRIIPGVLFTMGDPALTLDSLRHYFQTGAVKVFGELCLQYQGIALSDSVVEPYLKLAEEFDVPVSVHIGTGPPGVAYFGDPKYRARLHSALTAEEALIRHPKLRVAIAHAGWPLGDDLLATLYAHPQVYVDLGVICYILPRAEFYAYLKRIMDAGFGKRVMFGSDQMVWPGAIAVGIQAIEQAPFLSAAQKRDIFYNNAVRFLRLDAALDGRKAVVNGQATRK</sequence>
<name>A0A6L9LGM3_9BACT</name>
<gene>
    <name evidence="4" type="ORF">GK108_28350</name>
</gene>
<dbReference type="GO" id="GO:0016831">
    <property type="term" value="F:carboxy-lyase activity"/>
    <property type="evidence" value="ECO:0007669"/>
    <property type="project" value="InterPro"/>
</dbReference>
<evidence type="ECO:0000256" key="1">
    <source>
        <dbReference type="ARBA" id="ARBA00023239"/>
    </source>
</evidence>
<keyword evidence="1" id="KW-0456">Lyase</keyword>
<dbReference type="Pfam" id="PF04909">
    <property type="entry name" value="Amidohydro_2"/>
    <property type="match status" value="1"/>
</dbReference>
<dbReference type="InterPro" id="IPR032465">
    <property type="entry name" value="ACMSD"/>
</dbReference>
<dbReference type="InterPro" id="IPR006680">
    <property type="entry name" value="Amidohydro-rel"/>
</dbReference>
<dbReference type="InterPro" id="IPR032466">
    <property type="entry name" value="Metal_Hydrolase"/>
</dbReference>
<proteinExistence type="predicted"/>
<accession>A0A6L9LGM3</accession>
<dbReference type="SUPFAM" id="SSF51556">
    <property type="entry name" value="Metallo-dependent hydrolases"/>
    <property type="match status" value="1"/>
</dbReference>
<evidence type="ECO:0000313" key="5">
    <source>
        <dbReference type="Proteomes" id="UP000474175"/>
    </source>
</evidence>
<dbReference type="CDD" id="cd01292">
    <property type="entry name" value="metallo-dependent_hydrolases"/>
    <property type="match status" value="1"/>
</dbReference>
<dbReference type="EMBL" id="JAAFZH010000020">
    <property type="protein sequence ID" value="NDU98827.1"/>
    <property type="molecule type" value="Genomic_DNA"/>
</dbReference>